<feature type="region of interest" description="Disordered" evidence="4">
    <location>
        <begin position="473"/>
        <end position="514"/>
    </location>
</feature>
<sequence length="817" mass="88812">MMKLYRRRSMRDTPHVHVHVCPSPCGTSKHESSALEDQVGGLGHEEESNATSTSHVSGTCQQQQQHHQQQQQHLRQQRPPLPLHAMCLASMSASAADNTSNGNGSNNKDNSNNKNNKASSGGQDQPFLMSDIVIRTKNNERVDPEVLNEARAVLRIRPGFTYVGQDVEDDVSRVFSTGHFNRVSPELESTQDGLRLTINVEPNAPVSRIALAGCRNLPTNVIEEALSKVGYEFGKPLNYSRTTGLIRELNQYYETKGMFGNTVQVDHDPQTGVVNLYQQEVDIGRISVRLVKPSPPEDAAKDVKDDKKKDDKAVDKPKRKSPWRFLKWLSGNTKEEIVFREAPRKSGQAYSLHGVRRDIEQMMATGLFNDVNLLPTPGDDDRTVDITYNVQEKKSTRTFTAGWGLTSQGPTSGGFPGLMGSGSLTEKNLFGLGQRVTASVEVGQNDRVLAFNYLDPWILGDAHRTSRTINAQMTNLPLSSTHAKRSQESRDGDESAIEGVSEGREESQGASAQAQLRVKRAGAHWEYGRPITPDCYATAGLAWQSLAIQDEATGERIAEDAYGCPLTLTPKGRDQSVHLQSRITYMRRPAHDTILVSEPEKSTTPSSDLVVRALRSMLGPNEMAVNIEQALPVSLATTQLQRLKPASGAGSSIVPADGGDEPEKLLLYTRVKANVRKTIPLVPSAGIRVDLYGKCGHTHGDLSPTEAYPVGGGLSVRGYDEGGVATARTFASGTAELSFPLLQSPGLEGVLFVDAGTDCGSSRLVPGTPGIVRGKPGHAMGKGVAARIDSPLGQVTWSLAWNDSGKTRSHLNVGHRF</sequence>
<proteinExistence type="predicted"/>
<dbReference type="GO" id="GO:0009707">
    <property type="term" value="C:chloroplast outer membrane"/>
    <property type="evidence" value="ECO:0007669"/>
    <property type="project" value="UniProtKB-SubCell"/>
</dbReference>
<feature type="compositionally biased region" description="Low complexity" evidence="4">
    <location>
        <begin position="61"/>
        <end position="76"/>
    </location>
</feature>
<dbReference type="Pfam" id="PF07244">
    <property type="entry name" value="POTRA"/>
    <property type="match status" value="2"/>
</dbReference>
<dbReference type="PANTHER" id="PTHR12815">
    <property type="entry name" value="SORTING AND ASSEMBLY MACHINERY SAMM50 PROTEIN FAMILY MEMBER"/>
    <property type="match status" value="1"/>
</dbReference>
<name>A0A830HG83_9CHLO</name>
<feature type="compositionally biased region" description="Polar residues" evidence="4">
    <location>
        <begin position="49"/>
        <end position="60"/>
    </location>
</feature>
<evidence type="ECO:0000256" key="3">
    <source>
        <dbReference type="ARBA" id="ARBA00024013"/>
    </source>
</evidence>
<dbReference type="InterPro" id="IPR000184">
    <property type="entry name" value="Bac_surfAg_D15"/>
</dbReference>
<keyword evidence="1" id="KW-1002">Plastid outer membrane</keyword>
<evidence type="ECO:0000256" key="1">
    <source>
        <dbReference type="ARBA" id="ARBA00022805"/>
    </source>
</evidence>
<comment type="caution">
    <text evidence="6">The sequence shown here is derived from an EMBL/GenBank/DDBJ whole genome shotgun (WGS) entry which is preliminary data.</text>
</comment>
<evidence type="ECO:0000256" key="2">
    <source>
        <dbReference type="ARBA" id="ARBA00023136"/>
    </source>
</evidence>
<gene>
    <name evidence="6" type="ORF">PPROV_000354200</name>
</gene>
<feature type="compositionally biased region" description="Low complexity" evidence="4">
    <location>
        <begin position="94"/>
        <end position="122"/>
    </location>
</feature>
<comment type="subcellular location">
    <subcellularLocation>
        <location evidence="3">Plastid</location>
        <location evidence="3">Chloroplast outer membrane</location>
    </subcellularLocation>
</comment>
<dbReference type="EMBL" id="BNJQ01000008">
    <property type="protein sequence ID" value="GHP04790.1"/>
    <property type="molecule type" value="Genomic_DNA"/>
</dbReference>
<evidence type="ECO:0000313" key="7">
    <source>
        <dbReference type="Proteomes" id="UP000660262"/>
    </source>
</evidence>
<accession>A0A830HG83</accession>
<evidence type="ECO:0000259" key="5">
    <source>
        <dbReference type="PROSITE" id="PS51779"/>
    </source>
</evidence>
<dbReference type="PROSITE" id="PS51779">
    <property type="entry name" value="POTRA"/>
    <property type="match status" value="1"/>
</dbReference>
<keyword evidence="6" id="KW-0261">Viral envelope protein</keyword>
<dbReference type="Gene3D" id="2.40.160.50">
    <property type="entry name" value="membrane protein fhac: a member of the omp85/tpsb transporter family"/>
    <property type="match status" value="2"/>
</dbReference>
<keyword evidence="7" id="KW-1185">Reference proteome</keyword>
<dbReference type="InterPro" id="IPR034746">
    <property type="entry name" value="POTRA"/>
</dbReference>
<keyword evidence="6" id="KW-0946">Virion</keyword>
<feature type="region of interest" description="Disordered" evidence="4">
    <location>
        <begin position="22"/>
        <end position="76"/>
    </location>
</feature>
<dbReference type="Gene3D" id="3.10.20.310">
    <property type="entry name" value="membrane protein fhac"/>
    <property type="match status" value="2"/>
</dbReference>
<dbReference type="Proteomes" id="UP000660262">
    <property type="component" value="Unassembled WGS sequence"/>
</dbReference>
<evidence type="ECO:0000256" key="4">
    <source>
        <dbReference type="SAM" id="MobiDB-lite"/>
    </source>
</evidence>
<feature type="compositionally biased region" description="Basic and acidic residues" evidence="4">
    <location>
        <begin position="298"/>
        <end position="316"/>
    </location>
</feature>
<dbReference type="AlphaFoldDB" id="A0A830HG83"/>
<keyword evidence="2" id="KW-0472">Membrane</keyword>
<organism evidence="6 7">
    <name type="scientific">Pycnococcus provasolii</name>
    <dbReference type="NCBI Taxonomy" id="41880"/>
    <lineage>
        <taxon>Eukaryota</taxon>
        <taxon>Viridiplantae</taxon>
        <taxon>Chlorophyta</taxon>
        <taxon>Pseudoscourfieldiophyceae</taxon>
        <taxon>Pseudoscourfieldiales</taxon>
        <taxon>Pycnococcaceae</taxon>
        <taxon>Pycnococcus</taxon>
    </lineage>
</organism>
<feature type="region of interest" description="Disordered" evidence="4">
    <location>
        <begin position="293"/>
        <end position="318"/>
    </location>
</feature>
<dbReference type="OrthoDB" id="2013615at2759"/>
<dbReference type="InterPro" id="IPR010827">
    <property type="entry name" value="BamA/TamA_POTRA"/>
</dbReference>
<feature type="region of interest" description="Disordered" evidence="4">
    <location>
        <begin position="94"/>
        <end position="127"/>
    </location>
</feature>
<protein>
    <submittedName>
        <fullName evidence="6">Outer envelope protein of 80</fullName>
    </submittedName>
</protein>
<feature type="domain" description="POTRA" evidence="5">
    <location>
        <begin position="127"/>
        <end position="203"/>
    </location>
</feature>
<dbReference type="InterPro" id="IPR039910">
    <property type="entry name" value="D15-like"/>
</dbReference>
<dbReference type="Pfam" id="PF01103">
    <property type="entry name" value="Omp85"/>
    <property type="match status" value="1"/>
</dbReference>
<keyword evidence="1" id="KW-0934">Plastid</keyword>
<dbReference type="PANTHER" id="PTHR12815:SF32">
    <property type="entry name" value="OUTER ENVELOPE PROTEIN 80, CHLOROPLASTIC"/>
    <property type="match status" value="1"/>
</dbReference>
<reference evidence="6" key="1">
    <citation type="submission" date="2020-10" db="EMBL/GenBank/DDBJ databases">
        <title>Unveiling of a novel bifunctional photoreceptor, Dualchrome1, isolated from a cosmopolitan green alga.</title>
        <authorList>
            <person name="Suzuki S."/>
            <person name="Kawachi M."/>
        </authorList>
    </citation>
    <scope>NUCLEOTIDE SEQUENCE</scope>
    <source>
        <strain evidence="6">NIES 2893</strain>
    </source>
</reference>
<evidence type="ECO:0000313" key="6">
    <source>
        <dbReference type="EMBL" id="GHP04790.1"/>
    </source>
</evidence>